<keyword evidence="3" id="KW-1185">Reference proteome</keyword>
<dbReference type="AlphaFoldDB" id="A3IWG3"/>
<proteinExistence type="predicted"/>
<comment type="caution">
    <text evidence="2">The sequence shown here is derived from an EMBL/GenBank/DDBJ whole genome shotgun (WGS) entry which is preliminary data.</text>
</comment>
<sequence>MTKQSKDKASAKQSKQEPQDTITQVLKEKLEKKLSASG</sequence>
<evidence type="ECO:0000313" key="3">
    <source>
        <dbReference type="Proteomes" id="UP000003781"/>
    </source>
</evidence>
<feature type="compositionally biased region" description="Basic and acidic residues" evidence="1">
    <location>
        <begin position="1"/>
        <end position="18"/>
    </location>
</feature>
<dbReference type="Proteomes" id="UP000003781">
    <property type="component" value="Unassembled WGS sequence"/>
</dbReference>
<protein>
    <submittedName>
        <fullName evidence="2">Uncharacterized protein</fullName>
    </submittedName>
</protein>
<reference evidence="2 3" key="1">
    <citation type="submission" date="2007-03" db="EMBL/GenBank/DDBJ databases">
        <authorList>
            <person name="Stal L."/>
            <person name="Ferriera S."/>
            <person name="Johnson J."/>
            <person name="Kravitz S."/>
            <person name="Beeson K."/>
            <person name="Sutton G."/>
            <person name="Rogers Y.-H."/>
            <person name="Friedman R."/>
            <person name="Frazier M."/>
            <person name="Venter J.C."/>
        </authorList>
    </citation>
    <scope>NUCLEOTIDE SEQUENCE [LARGE SCALE GENOMIC DNA]</scope>
    <source>
        <strain evidence="2 3">CCY0110</strain>
    </source>
</reference>
<gene>
    <name evidence="2" type="ORF">CY0110_31635</name>
</gene>
<feature type="region of interest" description="Disordered" evidence="1">
    <location>
        <begin position="1"/>
        <end position="23"/>
    </location>
</feature>
<dbReference type="EMBL" id="AAXW01000052">
    <property type="protein sequence ID" value="EAZ89147.1"/>
    <property type="molecule type" value="Genomic_DNA"/>
</dbReference>
<organism evidence="2 3">
    <name type="scientific">Crocosphaera chwakensis CCY0110</name>
    <dbReference type="NCBI Taxonomy" id="391612"/>
    <lineage>
        <taxon>Bacteria</taxon>
        <taxon>Bacillati</taxon>
        <taxon>Cyanobacteriota</taxon>
        <taxon>Cyanophyceae</taxon>
        <taxon>Oscillatoriophycideae</taxon>
        <taxon>Chroococcales</taxon>
        <taxon>Aphanothecaceae</taxon>
        <taxon>Crocosphaera</taxon>
        <taxon>Crocosphaera chwakensis</taxon>
    </lineage>
</organism>
<evidence type="ECO:0000256" key="1">
    <source>
        <dbReference type="SAM" id="MobiDB-lite"/>
    </source>
</evidence>
<evidence type="ECO:0000313" key="2">
    <source>
        <dbReference type="EMBL" id="EAZ89147.1"/>
    </source>
</evidence>
<name>A3IWG3_9CHRO</name>
<accession>A3IWG3</accession>